<keyword evidence="11 12" id="KW-0804">Transcription</keyword>
<evidence type="ECO:0000256" key="5">
    <source>
        <dbReference type="ARBA" id="ARBA00022723"/>
    </source>
</evidence>
<evidence type="ECO:0000256" key="10">
    <source>
        <dbReference type="ARBA" id="ARBA00023157"/>
    </source>
</evidence>
<keyword evidence="8 12" id="KW-0805">Transcription regulation</keyword>
<dbReference type="PANTHER" id="PTHR38839:SF5">
    <property type="entry name" value="TRANSCRIPTIONAL REGULATOR WHID"/>
    <property type="match status" value="1"/>
</dbReference>
<comment type="function">
    <text evidence="12">Acts as a transcriptional regulator. Probably redox-responsive. The apo- but not holo-form probably binds DNA.</text>
</comment>
<reference evidence="15 16" key="1">
    <citation type="submission" date="2024-12" db="EMBL/GenBank/DDBJ databases">
        <title>The coexistence of Mycolicibacterium septicum and Mycolicibacterium nivoides in clinical samples.</title>
        <authorList>
            <person name="Wang C."/>
            <person name="Feng Y."/>
            <person name="Zong Z."/>
        </authorList>
    </citation>
    <scope>NUCLEOTIDE SEQUENCE [LARGE SCALE GENOMIC DNA]</scope>
    <source>
        <strain evidence="15 16">120309</strain>
    </source>
</reference>
<feature type="region of interest" description="Disordered" evidence="13">
    <location>
        <begin position="1"/>
        <end position="25"/>
    </location>
</feature>
<dbReference type="PROSITE" id="PS51674">
    <property type="entry name" value="4FE4S_WBL"/>
    <property type="match status" value="1"/>
</dbReference>
<organism evidence="15 16">
    <name type="scientific">Mycolicibacterium nivoides</name>
    <dbReference type="NCBI Taxonomy" id="2487344"/>
    <lineage>
        <taxon>Bacteria</taxon>
        <taxon>Bacillati</taxon>
        <taxon>Actinomycetota</taxon>
        <taxon>Actinomycetes</taxon>
        <taxon>Mycobacteriales</taxon>
        <taxon>Mycobacteriaceae</taxon>
        <taxon>Mycolicibacterium</taxon>
    </lineage>
</organism>
<evidence type="ECO:0000313" key="16">
    <source>
        <dbReference type="Proteomes" id="UP001635816"/>
    </source>
</evidence>
<evidence type="ECO:0000256" key="11">
    <source>
        <dbReference type="ARBA" id="ARBA00023163"/>
    </source>
</evidence>
<evidence type="ECO:0000256" key="6">
    <source>
        <dbReference type="ARBA" id="ARBA00023004"/>
    </source>
</evidence>
<evidence type="ECO:0000256" key="12">
    <source>
        <dbReference type="HAMAP-Rule" id="MF_01479"/>
    </source>
</evidence>
<dbReference type="InterPro" id="IPR034768">
    <property type="entry name" value="4FE4S_WBL"/>
</dbReference>
<evidence type="ECO:0000256" key="2">
    <source>
        <dbReference type="ARBA" id="ARBA00006597"/>
    </source>
</evidence>
<dbReference type="InterPro" id="IPR003482">
    <property type="entry name" value="Whib"/>
</dbReference>
<evidence type="ECO:0000313" key="15">
    <source>
        <dbReference type="EMBL" id="MFN6548318.1"/>
    </source>
</evidence>
<feature type="binding site" evidence="12">
    <location>
        <position position="71"/>
    </location>
    <ligand>
        <name>[4Fe-4S] cluster</name>
        <dbReference type="ChEBI" id="CHEBI:49883"/>
    </ligand>
</feature>
<evidence type="ECO:0000256" key="9">
    <source>
        <dbReference type="ARBA" id="ARBA00023125"/>
    </source>
</evidence>
<evidence type="ECO:0000256" key="13">
    <source>
        <dbReference type="SAM" id="MobiDB-lite"/>
    </source>
</evidence>
<comment type="PTM">
    <text evidence="12">Upon Fe-S cluster removal intramolecular disulfide bonds are formed.</text>
</comment>
<evidence type="ECO:0000259" key="14">
    <source>
        <dbReference type="PROSITE" id="PS51674"/>
    </source>
</evidence>
<comment type="caution">
    <text evidence="15">The sequence shown here is derived from an EMBL/GenBank/DDBJ whole genome shotgun (WGS) entry which is preliminary data.</text>
</comment>
<dbReference type="RefSeq" id="WP_409545823.1">
    <property type="nucleotide sequence ID" value="NZ_JBKBDD010000022.1"/>
</dbReference>
<evidence type="ECO:0000256" key="3">
    <source>
        <dbReference type="ARBA" id="ARBA00022485"/>
    </source>
</evidence>
<keyword evidence="10 12" id="KW-1015">Disulfide bond</keyword>
<sequence>MRPHGGQVNRTCGEETQAGVTASARGNARGVSWAWQLGAACRGLPSSIFYPADDERGNRRRRRELRAKRICAECPVITDCLRHAINWPETQGIWGATTARERASRISNGNSRR</sequence>
<evidence type="ECO:0000256" key="1">
    <source>
        <dbReference type="ARBA" id="ARBA00004496"/>
    </source>
</evidence>
<keyword evidence="5 12" id="KW-0479">Metal-binding</keyword>
<protein>
    <recommendedName>
        <fullName evidence="12">Transcriptional regulator WhiB</fullName>
    </recommendedName>
</protein>
<proteinExistence type="inferred from homology"/>
<dbReference type="EMBL" id="JBKBDD010000022">
    <property type="protein sequence ID" value="MFN6548318.1"/>
    <property type="molecule type" value="Genomic_DNA"/>
</dbReference>
<keyword evidence="7 12" id="KW-0411">Iron-sulfur</keyword>
<keyword evidence="4 12" id="KW-0963">Cytoplasm</keyword>
<keyword evidence="3 12" id="KW-0004">4Fe-4S</keyword>
<dbReference type="PANTHER" id="PTHR38839">
    <property type="entry name" value="TRANSCRIPTIONAL REGULATOR WHID-RELATED"/>
    <property type="match status" value="1"/>
</dbReference>
<feature type="domain" description="4Fe-4S Wbl-type" evidence="14">
    <location>
        <begin position="40"/>
        <end position="104"/>
    </location>
</feature>
<gene>
    <name evidence="12" type="primary">whiB</name>
    <name evidence="15" type="ORF">ACK4CT_34660</name>
</gene>
<name>A0ABW9LJX8_9MYCO</name>
<feature type="binding site" evidence="12">
    <location>
        <position position="74"/>
    </location>
    <ligand>
        <name>[4Fe-4S] cluster</name>
        <dbReference type="ChEBI" id="CHEBI:49883"/>
    </ligand>
</feature>
<evidence type="ECO:0000256" key="7">
    <source>
        <dbReference type="ARBA" id="ARBA00023014"/>
    </source>
</evidence>
<accession>A0ABW9LJX8</accession>
<evidence type="ECO:0000256" key="8">
    <source>
        <dbReference type="ARBA" id="ARBA00023015"/>
    </source>
</evidence>
<keyword evidence="6 12" id="KW-0408">Iron</keyword>
<dbReference type="Proteomes" id="UP001635816">
    <property type="component" value="Unassembled WGS sequence"/>
</dbReference>
<keyword evidence="9 12" id="KW-0238">DNA-binding</keyword>
<comment type="cofactor">
    <cofactor evidence="12">
        <name>[4Fe-4S] cluster</name>
        <dbReference type="ChEBI" id="CHEBI:49883"/>
    </cofactor>
    <text evidence="12">Binds 1 [4Fe-4S] cluster per subunit. Following nitrosylation of the [4Fe-4S] cluster binds 1 [4Fe-8(NO)] cluster per subunit.</text>
</comment>
<comment type="subcellular location">
    <subcellularLocation>
        <location evidence="1 12">Cytoplasm</location>
    </subcellularLocation>
</comment>
<dbReference type="HAMAP" id="MF_01479">
    <property type="entry name" value="WhiB"/>
    <property type="match status" value="1"/>
</dbReference>
<feature type="binding site" evidence="12">
    <location>
        <position position="41"/>
    </location>
    <ligand>
        <name>[4Fe-4S] cluster</name>
        <dbReference type="ChEBI" id="CHEBI:49883"/>
    </ligand>
</feature>
<feature type="binding site" evidence="12">
    <location>
        <position position="80"/>
    </location>
    <ligand>
        <name>[4Fe-4S] cluster</name>
        <dbReference type="ChEBI" id="CHEBI:49883"/>
    </ligand>
</feature>
<evidence type="ECO:0000256" key="4">
    <source>
        <dbReference type="ARBA" id="ARBA00022490"/>
    </source>
</evidence>
<keyword evidence="16" id="KW-1185">Reference proteome</keyword>
<dbReference type="Pfam" id="PF02467">
    <property type="entry name" value="Whib"/>
    <property type="match status" value="1"/>
</dbReference>
<comment type="PTM">
    <text evidence="12">The Fe-S cluster can be nitrosylated by nitric oxide (NO).</text>
</comment>
<comment type="similarity">
    <text evidence="2 12">Belongs to the WhiB family.</text>
</comment>